<feature type="region of interest" description="Disordered" evidence="1">
    <location>
        <begin position="79"/>
        <end position="143"/>
    </location>
</feature>
<feature type="compositionally biased region" description="Basic and acidic residues" evidence="1">
    <location>
        <begin position="128"/>
        <end position="143"/>
    </location>
</feature>
<dbReference type="EMBL" id="OA883671">
    <property type="protein sequence ID" value="CAD7279418.1"/>
    <property type="molecule type" value="Genomic_DNA"/>
</dbReference>
<reference evidence="2" key="1">
    <citation type="submission" date="2020-11" db="EMBL/GenBank/DDBJ databases">
        <authorList>
            <person name="Tran Van P."/>
        </authorList>
    </citation>
    <scope>NUCLEOTIDE SEQUENCE</scope>
</reference>
<accession>A0A7R9GEF3</accession>
<dbReference type="AlphaFoldDB" id="A0A7R9GEF3"/>
<dbReference type="EMBL" id="CAJPEX010001634">
    <property type="protein sequence ID" value="CAG0919570.1"/>
    <property type="molecule type" value="Genomic_DNA"/>
</dbReference>
<feature type="region of interest" description="Disordered" evidence="1">
    <location>
        <begin position="1"/>
        <end position="56"/>
    </location>
</feature>
<proteinExistence type="predicted"/>
<keyword evidence="3" id="KW-1185">Reference proteome</keyword>
<organism evidence="2">
    <name type="scientific">Notodromas monacha</name>
    <dbReference type="NCBI Taxonomy" id="399045"/>
    <lineage>
        <taxon>Eukaryota</taxon>
        <taxon>Metazoa</taxon>
        <taxon>Ecdysozoa</taxon>
        <taxon>Arthropoda</taxon>
        <taxon>Crustacea</taxon>
        <taxon>Oligostraca</taxon>
        <taxon>Ostracoda</taxon>
        <taxon>Podocopa</taxon>
        <taxon>Podocopida</taxon>
        <taxon>Cypridocopina</taxon>
        <taxon>Cypridoidea</taxon>
        <taxon>Cyprididae</taxon>
        <taxon>Notodromas</taxon>
    </lineage>
</organism>
<gene>
    <name evidence="2" type="ORF">NMOB1V02_LOCUS7091</name>
</gene>
<name>A0A7R9GEF3_9CRUS</name>
<sequence>MWGKRSQKWNQLSSGWGKRTPQAPDNVDDDDDNEGLDTQKEKRGTWNKMTPMWGKRDAKIDLASLADELEKRAQAGWSHLNGAWGKRSAAPGTWKNLKGAWGKREAPDQQQQQQEQHLMNSSPAGSAEHGKGPERPLASEDKE</sequence>
<evidence type="ECO:0000313" key="2">
    <source>
        <dbReference type="EMBL" id="CAD7279418.1"/>
    </source>
</evidence>
<feature type="compositionally biased region" description="Acidic residues" evidence="1">
    <location>
        <begin position="26"/>
        <end position="35"/>
    </location>
</feature>
<dbReference type="OrthoDB" id="6090360at2759"/>
<protein>
    <submittedName>
        <fullName evidence="2">Uncharacterized protein</fullName>
    </submittedName>
</protein>
<evidence type="ECO:0000256" key="1">
    <source>
        <dbReference type="SAM" id="MobiDB-lite"/>
    </source>
</evidence>
<evidence type="ECO:0000313" key="3">
    <source>
        <dbReference type="Proteomes" id="UP000678499"/>
    </source>
</evidence>
<dbReference type="Proteomes" id="UP000678499">
    <property type="component" value="Unassembled WGS sequence"/>
</dbReference>